<reference evidence="3" key="1">
    <citation type="submission" date="2021-10" db="EMBL/GenBank/DDBJ databases">
        <title>De novo Genome Assembly of Clathrus columnatus (Basidiomycota, Fungi) Using Illumina and Nanopore Sequence Data.</title>
        <authorList>
            <person name="Ogiso-Tanaka E."/>
            <person name="Itagaki H."/>
            <person name="Hosoya T."/>
            <person name="Hosaka K."/>
        </authorList>
    </citation>
    <scope>NUCLEOTIDE SEQUENCE</scope>
    <source>
        <strain evidence="3">MO-923</strain>
    </source>
</reference>
<keyword evidence="4" id="KW-1185">Reference proteome</keyword>
<sequence>MNGSFSSTSPISDGGANKTGTLPNDGSKQSSSKTGFIVGETLGPILGVTIAIIILFIYVKYHHKRRQGHPPSNVIPFYTEDRRFQEIRELPTNHTHSPPNIDISHIVLAEPSDSDSIVTDPFHTPIRTSFQDNLPPAMNDLSNGTVSQQPLPAVFPDPTSHTVATDLQYDRRRLSSPIVSWRVNDSPSPPSYTTEPMSQKLKTVNLAFLTDQSPDFAKDGLLTLNILKIWHKMVLDIDIETGTHCVLSARNVISAGAIGSIIVPQISLTAQLNSNGERKKLWPASNFRMKRA</sequence>
<dbReference type="AlphaFoldDB" id="A0AAV5A3U4"/>
<evidence type="ECO:0000313" key="3">
    <source>
        <dbReference type="EMBL" id="GJJ07883.1"/>
    </source>
</evidence>
<feature type="compositionally biased region" description="Polar residues" evidence="1">
    <location>
        <begin position="1"/>
        <end position="11"/>
    </location>
</feature>
<protein>
    <submittedName>
        <fullName evidence="3">Uncharacterized protein</fullName>
    </submittedName>
</protein>
<accession>A0AAV5A3U4</accession>
<keyword evidence="2" id="KW-0812">Transmembrane</keyword>
<organism evidence="3 4">
    <name type="scientific">Clathrus columnatus</name>
    <dbReference type="NCBI Taxonomy" id="1419009"/>
    <lineage>
        <taxon>Eukaryota</taxon>
        <taxon>Fungi</taxon>
        <taxon>Dikarya</taxon>
        <taxon>Basidiomycota</taxon>
        <taxon>Agaricomycotina</taxon>
        <taxon>Agaricomycetes</taxon>
        <taxon>Phallomycetidae</taxon>
        <taxon>Phallales</taxon>
        <taxon>Clathraceae</taxon>
        <taxon>Clathrus</taxon>
    </lineage>
</organism>
<proteinExistence type="predicted"/>
<keyword evidence="2" id="KW-1133">Transmembrane helix</keyword>
<evidence type="ECO:0000313" key="4">
    <source>
        <dbReference type="Proteomes" id="UP001050691"/>
    </source>
</evidence>
<dbReference type="Proteomes" id="UP001050691">
    <property type="component" value="Unassembled WGS sequence"/>
</dbReference>
<comment type="caution">
    <text evidence="3">The sequence shown here is derived from an EMBL/GenBank/DDBJ whole genome shotgun (WGS) entry which is preliminary data.</text>
</comment>
<keyword evidence="2" id="KW-0472">Membrane</keyword>
<dbReference type="EMBL" id="BPWL01000002">
    <property type="protein sequence ID" value="GJJ07883.1"/>
    <property type="molecule type" value="Genomic_DNA"/>
</dbReference>
<gene>
    <name evidence="3" type="ORF">Clacol_002089</name>
</gene>
<feature type="region of interest" description="Disordered" evidence="1">
    <location>
        <begin position="1"/>
        <end position="32"/>
    </location>
</feature>
<evidence type="ECO:0000256" key="2">
    <source>
        <dbReference type="SAM" id="Phobius"/>
    </source>
</evidence>
<feature type="transmembrane region" description="Helical" evidence="2">
    <location>
        <begin position="41"/>
        <end position="59"/>
    </location>
</feature>
<name>A0AAV5A3U4_9AGAM</name>
<feature type="compositionally biased region" description="Polar residues" evidence="1">
    <location>
        <begin position="18"/>
        <end position="32"/>
    </location>
</feature>
<evidence type="ECO:0000256" key="1">
    <source>
        <dbReference type="SAM" id="MobiDB-lite"/>
    </source>
</evidence>